<evidence type="ECO:0000313" key="10">
    <source>
        <dbReference type="EMBL" id="PDV99343.1"/>
    </source>
</evidence>
<dbReference type="Proteomes" id="UP000220922">
    <property type="component" value="Unassembled WGS sequence"/>
</dbReference>
<feature type="transmembrane region" description="Helical" evidence="8">
    <location>
        <begin position="124"/>
        <end position="152"/>
    </location>
</feature>
<keyword evidence="5 8" id="KW-0812">Transmembrane</keyword>
<proteinExistence type="inferred from homology"/>
<dbReference type="PANTHER" id="PTHR43848:SF2">
    <property type="entry name" value="PUTRESCINE TRANSPORT SYSTEM PERMEASE PROTEIN POTI"/>
    <property type="match status" value="1"/>
</dbReference>
<evidence type="ECO:0000313" key="11">
    <source>
        <dbReference type="Proteomes" id="UP000220922"/>
    </source>
</evidence>
<evidence type="ECO:0000256" key="5">
    <source>
        <dbReference type="ARBA" id="ARBA00022692"/>
    </source>
</evidence>
<dbReference type="InterPro" id="IPR000515">
    <property type="entry name" value="MetI-like"/>
</dbReference>
<evidence type="ECO:0000256" key="7">
    <source>
        <dbReference type="ARBA" id="ARBA00023136"/>
    </source>
</evidence>
<dbReference type="GO" id="GO:0055085">
    <property type="term" value="P:transmembrane transport"/>
    <property type="evidence" value="ECO:0007669"/>
    <property type="project" value="InterPro"/>
</dbReference>
<comment type="similarity">
    <text evidence="2">Belongs to the binding-protein-dependent transport system permease family. CysTW subfamily.</text>
</comment>
<evidence type="ECO:0000259" key="9">
    <source>
        <dbReference type="PROSITE" id="PS50928"/>
    </source>
</evidence>
<dbReference type="Pfam" id="PF00528">
    <property type="entry name" value="BPD_transp_1"/>
    <property type="match status" value="1"/>
</dbReference>
<dbReference type="OrthoDB" id="9782004at2"/>
<evidence type="ECO:0000256" key="2">
    <source>
        <dbReference type="ARBA" id="ARBA00007069"/>
    </source>
</evidence>
<sequence>MIEAQPQNKRAQRAASWWPRFNSGALTWGRLTLTLHAFLMYLFLYGPIFVLVVFSFTRDEFGVRWTGFTLEWYVRMFANDRLMGAAGNTLYVAFVSTVVSTIFGTLLALAMERHRFRGRTGVDAVIYLPVVIPEIAMAVSLLAFSALVLEFIRVVTGEVVRRSLVTVIIGHIAFSISFVTIVVRASLKHFDRRLEEAARDLGANSWQTFWRITFPMILPGILGGALLAFTLSLDNFIISLFLSGPGTSLLPVEVYNKVRRAVTPEINAISTLMLAVSITLVVLSQLVQRRR</sequence>
<dbReference type="CDD" id="cd06261">
    <property type="entry name" value="TM_PBP2"/>
    <property type="match status" value="1"/>
</dbReference>
<evidence type="ECO:0000256" key="6">
    <source>
        <dbReference type="ARBA" id="ARBA00022989"/>
    </source>
</evidence>
<protein>
    <submittedName>
        <fullName evidence="10">Spermidine/putrescine ABC transporter permease PotC</fullName>
    </submittedName>
</protein>
<evidence type="ECO:0000256" key="4">
    <source>
        <dbReference type="ARBA" id="ARBA00022475"/>
    </source>
</evidence>
<feature type="transmembrane region" description="Helical" evidence="8">
    <location>
        <begin position="38"/>
        <end position="57"/>
    </location>
</feature>
<dbReference type="SUPFAM" id="SSF161098">
    <property type="entry name" value="MetI-like"/>
    <property type="match status" value="1"/>
</dbReference>
<feature type="transmembrane region" description="Helical" evidence="8">
    <location>
        <begin position="208"/>
        <end position="230"/>
    </location>
</feature>
<evidence type="ECO:0000256" key="3">
    <source>
        <dbReference type="ARBA" id="ARBA00022448"/>
    </source>
</evidence>
<keyword evidence="7 8" id="KW-0472">Membrane</keyword>
<dbReference type="InterPro" id="IPR051789">
    <property type="entry name" value="Bact_Polyamine_Transport"/>
</dbReference>
<evidence type="ECO:0000256" key="1">
    <source>
        <dbReference type="ARBA" id="ARBA00004651"/>
    </source>
</evidence>
<keyword evidence="6 8" id="KW-1133">Transmembrane helix</keyword>
<dbReference type="Gene3D" id="1.10.3720.10">
    <property type="entry name" value="MetI-like"/>
    <property type="match status" value="1"/>
</dbReference>
<feature type="transmembrane region" description="Helical" evidence="8">
    <location>
        <begin position="266"/>
        <end position="287"/>
    </location>
</feature>
<dbReference type="PROSITE" id="PS50928">
    <property type="entry name" value="ABC_TM1"/>
    <property type="match status" value="1"/>
</dbReference>
<dbReference type="EMBL" id="LYXE01000075">
    <property type="protein sequence ID" value="PDV99343.1"/>
    <property type="molecule type" value="Genomic_DNA"/>
</dbReference>
<comment type="caution">
    <text evidence="10">The sequence shown here is derived from an EMBL/GenBank/DDBJ whole genome shotgun (WGS) entry which is preliminary data.</text>
</comment>
<reference evidence="10 11" key="1">
    <citation type="submission" date="2016-05" db="EMBL/GenBank/DDBJ databases">
        <authorList>
            <person name="Lavstsen T."/>
            <person name="Jespersen J.S."/>
        </authorList>
    </citation>
    <scope>NUCLEOTIDE SEQUENCE [LARGE SCALE GENOMIC DNA]</scope>
    <source>
        <strain evidence="10 11">B7-9</strain>
    </source>
</reference>
<feature type="transmembrane region" description="Helical" evidence="8">
    <location>
        <begin position="164"/>
        <end position="187"/>
    </location>
</feature>
<evidence type="ECO:0000256" key="8">
    <source>
        <dbReference type="RuleBase" id="RU363032"/>
    </source>
</evidence>
<keyword evidence="3 8" id="KW-0813">Transport</keyword>
<feature type="domain" description="ABC transmembrane type-1" evidence="9">
    <location>
        <begin position="86"/>
        <end position="284"/>
    </location>
</feature>
<organism evidence="10 11">
    <name type="scientific">Candidatus Chloroploca asiatica</name>
    <dbReference type="NCBI Taxonomy" id="1506545"/>
    <lineage>
        <taxon>Bacteria</taxon>
        <taxon>Bacillati</taxon>
        <taxon>Chloroflexota</taxon>
        <taxon>Chloroflexia</taxon>
        <taxon>Chloroflexales</taxon>
        <taxon>Chloroflexineae</taxon>
        <taxon>Oscillochloridaceae</taxon>
        <taxon>Candidatus Chloroploca</taxon>
    </lineage>
</organism>
<feature type="transmembrane region" description="Helical" evidence="8">
    <location>
        <begin position="90"/>
        <end position="112"/>
    </location>
</feature>
<accession>A0A2H3KVI0</accession>
<dbReference type="RefSeq" id="WP_097651993.1">
    <property type="nucleotide sequence ID" value="NZ_LYXE01000075.1"/>
</dbReference>
<gene>
    <name evidence="10" type="ORF">A9Q02_12640</name>
</gene>
<dbReference type="PANTHER" id="PTHR43848">
    <property type="entry name" value="PUTRESCINE TRANSPORT SYSTEM PERMEASE PROTEIN POTI"/>
    <property type="match status" value="1"/>
</dbReference>
<comment type="subcellular location">
    <subcellularLocation>
        <location evidence="1 8">Cell membrane</location>
        <topology evidence="1 8">Multi-pass membrane protein</topology>
    </subcellularLocation>
</comment>
<dbReference type="GO" id="GO:0005886">
    <property type="term" value="C:plasma membrane"/>
    <property type="evidence" value="ECO:0007669"/>
    <property type="project" value="UniProtKB-SubCell"/>
</dbReference>
<dbReference type="InterPro" id="IPR035906">
    <property type="entry name" value="MetI-like_sf"/>
</dbReference>
<keyword evidence="4" id="KW-1003">Cell membrane</keyword>
<name>A0A2H3KVI0_9CHLR</name>
<dbReference type="AlphaFoldDB" id="A0A2H3KVI0"/>
<keyword evidence="11" id="KW-1185">Reference proteome</keyword>